<organism evidence="1 2">
    <name type="scientific">Romanomermis culicivorax</name>
    <name type="common">Nematode worm</name>
    <dbReference type="NCBI Taxonomy" id="13658"/>
    <lineage>
        <taxon>Eukaryota</taxon>
        <taxon>Metazoa</taxon>
        <taxon>Ecdysozoa</taxon>
        <taxon>Nematoda</taxon>
        <taxon>Enoplea</taxon>
        <taxon>Dorylaimia</taxon>
        <taxon>Mermithida</taxon>
        <taxon>Mermithoidea</taxon>
        <taxon>Mermithidae</taxon>
        <taxon>Romanomermis</taxon>
    </lineage>
</organism>
<sequence>MQQSFSLAFGTGSRYLIPSTLVPGRRQQLMRGAWNTLGGRDVSSHFPQRFGAGSSGASFGVSPASTSIVRAQSLLDKEAVTCLLVLFFVDDSRLNVGRLHKILRSLCYHTPTRDWIVRSLLNILEKTQPQDVAMTTPSTIIPSAEKSRKFTPEVKGLNDKLVCGSKRLSQNWLNINLSSTVGGSKIEVFEFSRRPIHSSQGTKKGLAPSGVVATGSAACVHVNPLAAINVCRNVVDTLIILAKSFPAAFFPSDLQDRLEAPPKLSISKTENLNQTSTDATIKSHGQTHAANKADFWDILLRLDATHNTHASTQTPRKISFKSGALPGTTVSSSPMTTKSGAVVAVGGSPFDVPFVYSSLENSPFGCLLSMLKYNAIENSETLTDSLLRLLLLIINFLPSVSEEVKSLKKVWQKKVEQHRDDANKPVNLLPHLSHLVEIVTQSKFSEECLEQGRGVLLRAAQVFSNGTREAIFFALMEAARKLGVDLYCQLKQLLTEIDSLRSTETNVLISSTPTSSWSKGCELMDHSLHNIQDVIN</sequence>
<protein>
    <submittedName>
        <fullName evidence="2">Uncharacterized protein</fullName>
    </submittedName>
</protein>
<evidence type="ECO:0000313" key="2">
    <source>
        <dbReference type="WBParaSite" id="nRc.2.0.1.t04221-RA"/>
    </source>
</evidence>
<reference evidence="2" key="1">
    <citation type="submission" date="2022-11" db="UniProtKB">
        <authorList>
            <consortium name="WormBaseParasite"/>
        </authorList>
    </citation>
    <scope>IDENTIFICATION</scope>
</reference>
<keyword evidence="1" id="KW-1185">Reference proteome</keyword>
<proteinExistence type="predicted"/>
<evidence type="ECO:0000313" key="1">
    <source>
        <dbReference type="Proteomes" id="UP000887565"/>
    </source>
</evidence>
<name>A0A915HRR8_ROMCU</name>
<dbReference type="AlphaFoldDB" id="A0A915HRR8"/>
<dbReference type="Proteomes" id="UP000887565">
    <property type="component" value="Unplaced"/>
</dbReference>
<accession>A0A915HRR8</accession>
<dbReference type="WBParaSite" id="nRc.2.0.1.t04221-RA">
    <property type="protein sequence ID" value="nRc.2.0.1.t04221-RA"/>
    <property type="gene ID" value="nRc.2.0.1.g04221"/>
</dbReference>